<dbReference type="AlphaFoldDB" id="A0A0N8PQJ3"/>
<dbReference type="Proteomes" id="UP000050515">
    <property type="component" value="Unassembled WGS sequence"/>
</dbReference>
<feature type="domain" description="GFO/IDH/MocA-like oxidoreductase" evidence="2">
    <location>
        <begin position="127"/>
        <end position="245"/>
    </location>
</feature>
<evidence type="ECO:0000313" key="5">
    <source>
        <dbReference type="Proteomes" id="UP000050320"/>
    </source>
</evidence>
<dbReference type="Pfam" id="PF01408">
    <property type="entry name" value="GFO_IDH_MocA"/>
    <property type="match status" value="1"/>
</dbReference>
<dbReference type="Gene3D" id="3.40.50.720">
    <property type="entry name" value="NAD(P)-binding Rossmann-like Domain"/>
    <property type="match status" value="1"/>
</dbReference>
<dbReference type="EMBL" id="LKBG01000111">
    <property type="protein sequence ID" value="KQB35598.1"/>
    <property type="molecule type" value="Genomic_DNA"/>
</dbReference>
<feature type="domain" description="Gfo/Idh/MocA-like oxidoreductase N-terminal" evidence="1">
    <location>
        <begin position="1"/>
        <end position="116"/>
    </location>
</feature>
<dbReference type="OrthoDB" id="25239at2157"/>
<dbReference type="Proteomes" id="UP000050320">
    <property type="component" value="Unassembled WGS sequence"/>
</dbReference>
<accession>A0A0N8PQJ3</accession>
<dbReference type="Pfam" id="PF22725">
    <property type="entry name" value="GFO_IDH_MocA_C3"/>
    <property type="match status" value="1"/>
</dbReference>
<dbReference type="InterPro" id="IPR000683">
    <property type="entry name" value="Gfo/Idh/MocA-like_OxRdtase_N"/>
</dbReference>
<dbReference type="InterPro" id="IPR051317">
    <property type="entry name" value="Gfo/Idh/MocA_oxidoreduct"/>
</dbReference>
<protein>
    <submittedName>
        <fullName evidence="3">Dehydrogenase</fullName>
    </submittedName>
</protein>
<name>A0A0N8PQJ3_9ARCH</name>
<dbReference type="PANTHER" id="PTHR43708:SF8">
    <property type="entry name" value="OXIDOREDUCTASE"/>
    <property type="match status" value="1"/>
</dbReference>
<dbReference type="RefSeq" id="WP_048101156.1">
    <property type="nucleotide sequence ID" value="NZ_JBBYJF010000007.1"/>
</dbReference>
<dbReference type="EMBL" id="LJCQ01000103">
    <property type="protein sequence ID" value="KPV47285.1"/>
    <property type="molecule type" value="Genomic_DNA"/>
</dbReference>
<reference evidence="4 5" key="2">
    <citation type="submission" date="2015-09" db="EMBL/GenBank/DDBJ databases">
        <title>Heavy metals and arsenic resistance mechanisms in polyextremophilic archaea of the family Ferroplasmaceae.</title>
        <authorList>
            <person name="Bulaev A.G."/>
            <person name="Kanygina A.V."/>
        </authorList>
    </citation>
    <scope>NUCLEOTIDE SEQUENCE [LARGE SCALE GENOMIC DNA]</scope>
    <source>
        <strain evidence="4 5">VT</strain>
    </source>
</reference>
<evidence type="ECO:0000259" key="2">
    <source>
        <dbReference type="Pfam" id="PF22725"/>
    </source>
</evidence>
<sequence>MKILVVGVKGFGKMHLSALNRLNNLEIDIVERDNDVINFVKSKYNINNVYSNYDSALKNKYDIIDLIIPHNLHLEFGIKALKTGANLLMEKPISTNPSDGLKIIREAKKNGTKFMVLDQYFFDPSVVEAKNIIKSGKLGRIHSIIVRDQRFYSKTGWRQQPEYIGGGSLIDGGIHYINTMLEFGGNYNNIIGKSMHGGSSLNGEDTTSALFLFSSGAMGLLYYSWAYMESPQVPAFEVIGSEGSLYEDPKSRTDWDIDTKIRTVYGDLYLNGRKMNIKKYDVYTREISEFIDAVKNNEEVPFKPEMELRDLIAVKRIYNNMIS</sequence>
<evidence type="ECO:0000259" key="1">
    <source>
        <dbReference type="Pfam" id="PF01408"/>
    </source>
</evidence>
<dbReference type="InterPro" id="IPR055170">
    <property type="entry name" value="GFO_IDH_MocA-like_dom"/>
</dbReference>
<reference evidence="3 6" key="1">
    <citation type="submission" date="2015-09" db="EMBL/GenBank/DDBJ databases">
        <title>Draft genome sequence of Acidiplasma aeolicum DSM 18409.</title>
        <authorList>
            <person name="Hemp J."/>
        </authorList>
    </citation>
    <scope>NUCLEOTIDE SEQUENCE [LARGE SCALE GENOMIC DNA]</scope>
    <source>
        <strain evidence="3 6">V</strain>
    </source>
</reference>
<dbReference type="GeneID" id="84220972"/>
<evidence type="ECO:0000313" key="6">
    <source>
        <dbReference type="Proteomes" id="UP000050515"/>
    </source>
</evidence>
<keyword evidence="5" id="KW-1185">Reference proteome</keyword>
<organism evidence="3 6">
    <name type="scientific">Acidiplasma aeolicum</name>
    <dbReference type="NCBI Taxonomy" id="507754"/>
    <lineage>
        <taxon>Archaea</taxon>
        <taxon>Methanobacteriati</taxon>
        <taxon>Thermoplasmatota</taxon>
        <taxon>Thermoplasmata</taxon>
        <taxon>Thermoplasmatales</taxon>
        <taxon>Ferroplasmaceae</taxon>
        <taxon>Acidiplasma</taxon>
    </lineage>
</organism>
<evidence type="ECO:0000313" key="3">
    <source>
        <dbReference type="EMBL" id="KPV47285.1"/>
    </source>
</evidence>
<dbReference type="SUPFAM" id="SSF51735">
    <property type="entry name" value="NAD(P)-binding Rossmann-fold domains"/>
    <property type="match status" value="1"/>
</dbReference>
<proteinExistence type="predicted"/>
<dbReference type="GO" id="GO:0000166">
    <property type="term" value="F:nucleotide binding"/>
    <property type="evidence" value="ECO:0007669"/>
    <property type="project" value="InterPro"/>
</dbReference>
<dbReference type="SUPFAM" id="SSF55347">
    <property type="entry name" value="Glyceraldehyde-3-phosphate dehydrogenase-like, C-terminal domain"/>
    <property type="match status" value="1"/>
</dbReference>
<dbReference type="Gene3D" id="3.30.360.10">
    <property type="entry name" value="Dihydrodipicolinate Reductase, domain 2"/>
    <property type="match status" value="1"/>
</dbReference>
<dbReference type="PATRIC" id="fig|507754.4.peg.708"/>
<dbReference type="InterPro" id="IPR036291">
    <property type="entry name" value="NAD(P)-bd_dom_sf"/>
</dbReference>
<evidence type="ECO:0000313" key="4">
    <source>
        <dbReference type="EMBL" id="KQB35598.1"/>
    </source>
</evidence>
<gene>
    <name evidence="4" type="ORF">AOG54_00440</name>
    <name evidence="3" type="ORF">SE19_01750</name>
</gene>
<dbReference type="PANTHER" id="PTHR43708">
    <property type="entry name" value="CONSERVED EXPRESSED OXIDOREDUCTASE (EUROFUNG)"/>
    <property type="match status" value="1"/>
</dbReference>
<comment type="caution">
    <text evidence="3">The sequence shown here is derived from an EMBL/GenBank/DDBJ whole genome shotgun (WGS) entry which is preliminary data.</text>
</comment>